<comment type="caution">
    <text evidence="5">The sequence shown here is derived from an EMBL/GenBank/DDBJ whole genome shotgun (WGS) entry which is preliminary data.</text>
</comment>
<dbReference type="PANTHER" id="PTHR43248:SF25">
    <property type="entry name" value="AB HYDROLASE-1 DOMAIN-CONTAINING PROTEIN-RELATED"/>
    <property type="match status" value="1"/>
</dbReference>
<gene>
    <name evidence="5" type="ORF">BCF44_112237</name>
</gene>
<comment type="similarity">
    <text evidence="1">Belongs to the peptidase S33 family.</text>
</comment>
<dbReference type="InterPro" id="IPR000073">
    <property type="entry name" value="AB_hydrolase_1"/>
</dbReference>
<dbReference type="Gene3D" id="3.40.50.1820">
    <property type="entry name" value="alpha/beta hydrolase"/>
    <property type="match status" value="1"/>
</dbReference>
<reference evidence="5 6" key="1">
    <citation type="submission" date="2018-08" db="EMBL/GenBank/DDBJ databases">
        <title>Genomic Encyclopedia of Archaeal and Bacterial Type Strains, Phase II (KMG-II): from individual species to whole genera.</title>
        <authorList>
            <person name="Goeker M."/>
        </authorList>
    </citation>
    <scope>NUCLEOTIDE SEQUENCE [LARGE SCALE GENOMIC DNA]</scope>
    <source>
        <strain evidence="5 6">DSM 45791</strain>
    </source>
</reference>
<dbReference type="InterPro" id="IPR029058">
    <property type="entry name" value="AB_hydrolase_fold"/>
</dbReference>
<organism evidence="5 6">
    <name type="scientific">Kutzneria buriramensis</name>
    <dbReference type="NCBI Taxonomy" id="1045776"/>
    <lineage>
        <taxon>Bacteria</taxon>
        <taxon>Bacillati</taxon>
        <taxon>Actinomycetota</taxon>
        <taxon>Actinomycetes</taxon>
        <taxon>Pseudonocardiales</taxon>
        <taxon>Pseudonocardiaceae</taxon>
        <taxon>Kutzneria</taxon>
    </lineage>
</organism>
<dbReference type="SUPFAM" id="SSF53474">
    <property type="entry name" value="alpha/beta-Hydrolases"/>
    <property type="match status" value="1"/>
</dbReference>
<evidence type="ECO:0000256" key="1">
    <source>
        <dbReference type="ARBA" id="ARBA00010088"/>
    </source>
</evidence>
<dbReference type="EMBL" id="QUNO01000012">
    <property type="protein sequence ID" value="REH41155.1"/>
    <property type="molecule type" value="Genomic_DNA"/>
</dbReference>
<name>A0A3E0HAV1_9PSEU</name>
<evidence type="ECO:0000256" key="2">
    <source>
        <dbReference type="ARBA" id="ARBA00022801"/>
    </source>
</evidence>
<dbReference type="InterPro" id="IPR013595">
    <property type="entry name" value="Pept_S33_TAP-like_C"/>
</dbReference>
<sequence>MECATLSVPLDWNDPGGRKVTLALGRLKATGPSQGTVLVNYGGPGAPGVEVMGGRLLSPGSQPFDQLRQHMDVITWDPRGYGLLGGMGTPTIDWSCLKSLPNSGMPTPPTTQAGFAALAASNAAAANACRAQDPTLFDHMDTLSNARDMDAIRRALGQSKVNLYMGSYGGVYGQTYADLYPDRVRTMVMDGTGDHSIDFDRAQDALARDNVARLQRFSDWCAADDTCALHGQDVPKVVATALDDWSSRVTMSIRLIRSGRADFPQLATDLTKAEHGDKSAFPVSHMGYPVSECHEWPAPRSLADLTASETRLTRVDPVLGAAGTMVAFTLACVGWPGAANNPPRPLPAHLPPMLAVGTWGDFPATNRVASRVPGSGWIRHDDSGHELYATGNACVIPLVDRYLLTGVPPKAEC</sequence>
<evidence type="ECO:0000313" key="6">
    <source>
        <dbReference type="Proteomes" id="UP000256269"/>
    </source>
</evidence>
<dbReference type="PANTHER" id="PTHR43248">
    <property type="entry name" value="2-SUCCINYL-6-HYDROXY-2,4-CYCLOHEXADIENE-1-CARBOXYLATE SYNTHASE"/>
    <property type="match status" value="1"/>
</dbReference>
<protein>
    <submittedName>
        <fullName evidence="5">TAP-like protein</fullName>
    </submittedName>
</protein>
<proteinExistence type="inferred from homology"/>
<dbReference type="Proteomes" id="UP000256269">
    <property type="component" value="Unassembled WGS sequence"/>
</dbReference>
<dbReference type="InterPro" id="IPR051601">
    <property type="entry name" value="Serine_prot/Carboxylest_S33"/>
</dbReference>
<evidence type="ECO:0000313" key="5">
    <source>
        <dbReference type="EMBL" id="REH41155.1"/>
    </source>
</evidence>
<feature type="domain" description="Peptidase S33 tripeptidyl aminopeptidase-like C-terminal" evidence="4">
    <location>
        <begin position="328"/>
        <end position="411"/>
    </location>
</feature>
<dbReference type="GO" id="GO:0016787">
    <property type="term" value="F:hydrolase activity"/>
    <property type="evidence" value="ECO:0007669"/>
    <property type="project" value="UniProtKB-KW"/>
</dbReference>
<feature type="domain" description="AB hydrolase-1" evidence="3">
    <location>
        <begin position="70"/>
        <end position="258"/>
    </location>
</feature>
<keyword evidence="6" id="KW-1185">Reference proteome</keyword>
<dbReference type="AlphaFoldDB" id="A0A3E0HAV1"/>
<evidence type="ECO:0000259" key="3">
    <source>
        <dbReference type="Pfam" id="PF00561"/>
    </source>
</evidence>
<accession>A0A3E0HAV1</accession>
<dbReference type="Pfam" id="PF00561">
    <property type="entry name" value="Abhydrolase_1"/>
    <property type="match status" value="1"/>
</dbReference>
<evidence type="ECO:0000259" key="4">
    <source>
        <dbReference type="Pfam" id="PF08386"/>
    </source>
</evidence>
<keyword evidence="2" id="KW-0378">Hydrolase</keyword>
<dbReference type="Pfam" id="PF08386">
    <property type="entry name" value="Abhydrolase_4"/>
    <property type="match status" value="1"/>
</dbReference>